<dbReference type="AlphaFoldDB" id="A0A5C6LZ04"/>
<proteinExistence type="predicted"/>
<keyword evidence="2" id="KW-1185">Reference proteome</keyword>
<evidence type="ECO:0000313" key="2">
    <source>
        <dbReference type="Proteomes" id="UP000321083"/>
    </source>
</evidence>
<reference evidence="1 2" key="2">
    <citation type="submission" date="2019-08" db="EMBL/GenBank/DDBJ databases">
        <authorList>
            <person name="Henke P."/>
        </authorList>
    </citation>
    <scope>NUCLEOTIDE SEQUENCE [LARGE SCALE GENOMIC DNA]</scope>
    <source>
        <strain evidence="1">Phe10_nw2017</strain>
    </source>
</reference>
<dbReference type="EMBL" id="SRHE01000970">
    <property type="protein sequence ID" value="TWW07870.1"/>
    <property type="molecule type" value="Genomic_DNA"/>
</dbReference>
<gene>
    <name evidence="1" type="ORF">E3A20_30030</name>
</gene>
<name>A0A5C6LZ04_9PLAN</name>
<protein>
    <submittedName>
        <fullName evidence="1">Uncharacterized protein</fullName>
    </submittedName>
</protein>
<accession>A0A5C6LZ04</accession>
<comment type="caution">
    <text evidence="1">The sequence shown here is derived from an EMBL/GenBank/DDBJ whole genome shotgun (WGS) entry which is preliminary data.</text>
</comment>
<evidence type="ECO:0000313" key="1">
    <source>
        <dbReference type="EMBL" id="TWW07870.1"/>
    </source>
</evidence>
<sequence length="21" mass="2360">MPFNLTRRHCLQHAACGFGSL</sequence>
<dbReference type="Proteomes" id="UP000321083">
    <property type="component" value="Unassembled WGS sequence"/>
</dbReference>
<feature type="non-terminal residue" evidence="1">
    <location>
        <position position="21"/>
    </location>
</feature>
<organism evidence="1 2">
    <name type="scientific">Planctomyces bekefii</name>
    <dbReference type="NCBI Taxonomy" id="1653850"/>
    <lineage>
        <taxon>Bacteria</taxon>
        <taxon>Pseudomonadati</taxon>
        <taxon>Planctomycetota</taxon>
        <taxon>Planctomycetia</taxon>
        <taxon>Planctomycetales</taxon>
        <taxon>Planctomycetaceae</taxon>
        <taxon>Planctomyces</taxon>
    </lineage>
</organism>
<reference evidence="1 2" key="1">
    <citation type="submission" date="2019-08" db="EMBL/GenBank/DDBJ databases">
        <title>100 year-old enigma solved: identification of Planctomyces bekefii, the type genus and species of the phylum Planctomycetes.</title>
        <authorList>
            <person name="Svetlana D.N."/>
            <person name="Overmann J."/>
        </authorList>
    </citation>
    <scope>NUCLEOTIDE SEQUENCE [LARGE SCALE GENOMIC DNA]</scope>
    <source>
        <strain evidence="1">Phe10_nw2017</strain>
    </source>
</reference>